<reference evidence="1 2" key="1">
    <citation type="journal article" date="2022" name="Plant J.">
        <title>Chromosome-level genome of Camellia lanceoleosa provides a valuable resource for understanding genome evolution and self-incompatibility.</title>
        <authorList>
            <person name="Gong W."/>
            <person name="Xiao S."/>
            <person name="Wang L."/>
            <person name="Liao Z."/>
            <person name="Chang Y."/>
            <person name="Mo W."/>
            <person name="Hu G."/>
            <person name="Li W."/>
            <person name="Zhao G."/>
            <person name="Zhu H."/>
            <person name="Hu X."/>
            <person name="Ji K."/>
            <person name="Xiang X."/>
            <person name="Song Q."/>
            <person name="Yuan D."/>
            <person name="Jin S."/>
            <person name="Zhang L."/>
        </authorList>
    </citation>
    <scope>NUCLEOTIDE SEQUENCE [LARGE SCALE GENOMIC DNA]</scope>
    <source>
        <strain evidence="1">SQ_2022a</strain>
    </source>
</reference>
<protein>
    <submittedName>
        <fullName evidence="1">Uncharacterized protein</fullName>
    </submittedName>
</protein>
<name>A0ACC0GBE4_9ERIC</name>
<dbReference type="EMBL" id="CM045767">
    <property type="protein sequence ID" value="KAI7998458.1"/>
    <property type="molecule type" value="Genomic_DNA"/>
</dbReference>
<evidence type="ECO:0000313" key="1">
    <source>
        <dbReference type="EMBL" id="KAI7998458.1"/>
    </source>
</evidence>
<sequence length="177" mass="19900">MSKTCSTPDIPNTYSMKNMHKISITVPPLEEMIFGVVYVTGCGFTQFVPYEEIEGNPVPTVIFKDKPSFYHAFLLTLTFAFTASVVTILLRHRYPKIATRCRVLAFASTAIALGIVLWLVLPTSFGLMASILCHQITFFPMWMYVQSQIAAQKCITREMVLASFSLLEEMMVALRAP</sequence>
<gene>
    <name evidence="1" type="ORF">LOK49_LG10G00516</name>
</gene>
<proteinExistence type="predicted"/>
<dbReference type="Proteomes" id="UP001060215">
    <property type="component" value="Chromosome 10"/>
</dbReference>
<comment type="caution">
    <text evidence="1">The sequence shown here is derived from an EMBL/GenBank/DDBJ whole genome shotgun (WGS) entry which is preliminary data.</text>
</comment>
<organism evidence="1 2">
    <name type="scientific">Camellia lanceoleosa</name>
    <dbReference type="NCBI Taxonomy" id="1840588"/>
    <lineage>
        <taxon>Eukaryota</taxon>
        <taxon>Viridiplantae</taxon>
        <taxon>Streptophyta</taxon>
        <taxon>Embryophyta</taxon>
        <taxon>Tracheophyta</taxon>
        <taxon>Spermatophyta</taxon>
        <taxon>Magnoliopsida</taxon>
        <taxon>eudicotyledons</taxon>
        <taxon>Gunneridae</taxon>
        <taxon>Pentapetalae</taxon>
        <taxon>asterids</taxon>
        <taxon>Ericales</taxon>
        <taxon>Theaceae</taxon>
        <taxon>Camellia</taxon>
    </lineage>
</organism>
<keyword evidence="2" id="KW-1185">Reference proteome</keyword>
<accession>A0ACC0GBE4</accession>
<evidence type="ECO:0000313" key="2">
    <source>
        <dbReference type="Proteomes" id="UP001060215"/>
    </source>
</evidence>